<dbReference type="RefSeq" id="WP_093647558.1">
    <property type="nucleotide sequence ID" value="NZ_FPBH01000062.1"/>
</dbReference>
<protein>
    <submittedName>
        <fullName evidence="2">Glutathione S-transferase</fullName>
    </submittedName>
</protein>
<organism evidence="2 3">
    <name type="scientific">Paraburkholderia aspalathi</name>
    <dbReference type="NCBI Taxonomy" id="1324617"/>
    <lineage>
        <taxon>Bacteria</taxon>
        <taxon>Pseudomonadati</taxon>
        <taxon>Pseudomonadota</taxon>
        <taxon>Betaproteobacteria</taxon>
        <taxon>Burkholderiales</taxon>
        <taxon>Burkholderiaceae</taxon>
        <taxon>Paraburkholderia</taxon>
    </lineage>
</organism>
<dbReference type="EMBL" id="FPBH01000062">
    <property type="protein sequence ID" value="SFU26646.1"/>
    <property type="molecule type" value="Genomic_DNA"/>
</dbReference>
<dbReference type="SUPFAM" id="SSF47616">
    <property type="entry name" value="GST C-terminal domain-like"/>
    <property type="match status" value="1"/>
</dbReference>
<dbReference type="GO" id="GO:0016740">
    <property type="term" value="F:transferase activity"/>
    <property type="evidence" value="ECO:0007669"/>
    <property type="project" value="UniProtKB-KW"/>
</dbReference>
<keyword evidence="2" id="KW-0808">Transferase</keyword>
<dbReference type="Gene3D" id="3.40.30.10">
    <property type="entry name" value="Glutaredoxin"/>
    <property type="match status" value="1"/>
</dbReference>
<dbReference type="Gene3D" id="1.20.1050.10">
    <property type="match status" value="1"/>
</dbReference>
<evidence type="ECO:0000313" key="2">
    <source>
        <dbReference type="EMBL" id="SFU26646.1"/>
    </source>
</evidence>
<dbReference type="OrthoDB" id="7054557at2"/>
<evidence type="ECO:0000259" key="1">
    <source>
        <dbReference type="Pfam" id="PF13417"/>
    </source>
</evidence>
<feature type="domain" description="GST N-terminal" evidence="1">
    <location>
        <begin position="9"/>
        <end position="84"/>
    </location>
</feature>
<dbReference type="AlphaFoldDB" id="A0A1I7ERW0"/>
<sequence>MTQTDRIALSGAPGSPYTRKMLAVLRYRRIPYRLLITGSDITASLPKPKVELMPTFYLPGPGGELEAVVDSTPIICRLDAERKGRNVVPNDPALAFLDALIEDYADEWLTKAMYHYRWSNDEDIDKSARVLPLWHGISMSDEAYAASVRSFSERQISRLYVVGSNAVTGPVIEASYRRFLGAFESHLKLQPFILGRRPGACDFGVYGQLTQLAGFDPTSMELTLKMAPRVFAWVGLMEDLSGLEPVDDDWMSLDSVPATLIDLLAEIGRVYPPVMLANARALAIGSDAVETEIDGKPWMQVPFSYQGKCLKWLRAGHEALWDADRATVDGILAGTGCEALFR</sequence>
<dbReference type="Proteomes" id="UP000198844">
    <property type="component" value="Unassembled WGS sequence"/>
</dbReference>
<dbReference type="InterPro" id="IPR036282">
    <property type="entry name" value="Glutathione-S-Trfase_C_sf"/>
</dbReference>
<dbReference type="InterPro" id="IPR004045">
    <property type="entry name" value="Glutathione_S-Trfase_N"/>
</dbReference>
<name>A0A1I7ERW0_9BURK</name>
<gene>
    <name evidence="2" type="ORF">SAMN05192563_10629</name>
</gene>
<dbReference type="Pfam" id="PF13417">
    <property type="entry name" value="GST_N_3"/>
    <property type="match status" value="1"/>
</dbReference>
<accession>A0A1I7ERW0</accession>
<evidence type="ECO:0000313" key="3">
    <source>
        <dbReference type="Proteomes" id="UP000198844"/>
    </source>
</evidence>
<dbReference type="SUPFAM" id="SSF52833">
    <property type="entry name" value="Thioredoxin-like"/>
    <property type="match status" value="1"/>
</dbReference>
<reference evidence="2 3" key="1">
    <citation type="submission" date="2016-10" db="EMBL/GenBank/DDBJ databases">
        <authorList>
            <person name="de Groot N.N."/>
        </authorList>
    </citation>
    <scope>NUCLEOTIDE SEQUENCE [LARGE SCALE GENOMIC DNA]</scope>
    <source>
        <strain evidence="2 3">LMG 27731</strain>
    </source>
</reference>
<dbReference type="InterPro" id="IPR036249">
    <property type="entry name" value="Thioredoxin-like_sf"/>
</dbReference>
<proteinExistence type="predicted"/>